<dbReference type="InterPro" id="IPR003265">
    <property type="entry name" value="HhH-GPD_domain"/>
</dbReference>
<keyword evidence="14" id="KW-0540">Nuclease</keyword>
<gene>
    <name evidence="12" type="primary">nth</name>
    <name evidence="14" type="ORF">UT11_C0018G0009</name>
</gene>
<comment type="cofactor">
    <cofactor evidence="12">
        <name>[4Fe-4S] cluster</name>
        <dbReference type="ChEBI" id="CHEBI:49883"/>
    </cofactor>
    <text evidence="12">Binds 1 [4Fe-4S] cluster.</text>
</comment>
<keyword evidence="10 12" id="KW-0456">Lyase</keyword>
<feature type="binding site" evidence="12">
    <location>
        <position position="195"/>
    </location>
    <ligand>
        <name>[4Fe-4S] cluster</name>
        <dbReference type="ChEBI" id="CHEBI:49883"/>
    </ligand>
</feature>
<comment type="catalytic activity">
    <reaction evidence="12">
        <text>2'-deoxyribonucleotide-(2'-deoxyribose 5'-phosphate)-2'-deoxyribonucleotide-DNA = a 3'-end 2'-deoxyribonucleotide-(2,3-dehydro-2,3-deoxyribose 5'-phosphate)-DNA + a 5'-end 5'-phospho-2'-deoxyribonucleoside-DNA + H(+)</text>
        <dbReference type="Rhea" id="RHEA:66592"/>
        <dbReference type="Rhea" id="RHEA-COMP:13180"/>
        <dbReference type="Rhea" id="RHEA-COMP:16897"/>
        <dbReference type="Rhea" id="RHEA-COMP:17067"/>
        <dbReference type="ChEBI" id="CHEBI:15378"/>
        <dbReference type="ChEBI" id="CHEBI:136412"/>
        <dbReference type="ChEBI" id="CHEBI:157695"/>
        <dbReference type="ChEBI" id="CHEBI:167181"/>
        <dbReference type="EC" id="4.2.99.18"/>
    </reaction>
</comment>
<feature type="binding site" evidence="12">
    <location>
        <position position="201"/>
    </location>
    <ligand>
        <name>[4Fe-4S] cluster</name>
        <dbReference type="ChEBI" id="CHEBI:49883"/>
    </ligand>
</feature>
<comment type="function">
    <text evidence="12">DNA repair enzyme that has both DNA N-glycosylase activity and AP-lyase activity. The DNA N-glycosylase activity releases various damaged pyrimidines from DNA by cleaving the N-glycosidic bond, leaving an AP (apurinic/apyrimidinic) site. The AP-lyase activity cleaves the phosphodiester bond 3' to the AP site by a beta-elimination, leaving a 3'-terminal unsaturated sugar and a product with a terminal 5'-phosphate.</text>
</comment>
<keyword evidence="6 12" id="KW-0408">Iron</keyword>
<dbReference type="EMBL" id="LBVO01000018">
    <property type="protein sequence ID" value="KKQ89856.1"/>
    <property type="molecule type" value="Genomic_DNA"/>
</dbReference>
<dbReference type="PROSITE" id="PS00764">
    <property type="entry name" value="ENDONUCLEASE_III_1"/>
    <property type="match status" value="1"/>
</dbReference>
<dbReference type="InterPro" id="IPR023170">
    <property type="entry name" value="HhH_base_excis_C"/>
</dbReference>
<dbReference type="FunFam" id="1.10.1670.10:FF:000001">
    <property type="entry name" value="Endonuclease III"/>
    <property type="match status" value="1"/>
</dbReference>
<dbReference type="PATRIC" id="fig|1618334.3.peg.322"/>
<dbReference type="GO" id="GO:0003677">
    <property type="term" value="F:DNA binding"/>
    <property type="evidence" value="ECO:0007669"/>
    <property type="project" value="UniProtKB-UniRule"/>
</dbReference>
<dbReference type="Pfam" id="PF10576">
    <property type="entry name" value="EndIII_4Fe-2S"/>
    <property type="match status" value="1"/>
</dbReference>
<evidence type="ECO:0000256" key="2">
    <source>
        <dbReference type="ARBA" id="ARBA00022485"/>
    </source>
</evidence>
<dbReference type="NCBIfam" id="TIGR01083">
    <property type="entry name" value="nth"/>
    <property type="match status" value="1"/>
</dbReference>
<keyword evidence="5 12" id="KW-0378">Hydrolase</keyword>
<dbReference type="EC" id="4.2.99.18" evidence="12"/>
<dbReference type="PANTHER" id="PTHR10359:SF18">
    <property type="entry name" value="ENDONUCLEASE III"/>
    <property type="match status" value="1"/>
</dbReference>
<dbReference type="Proteomes" id="UP000033934">
    <property type="component" value="Unassembled WGS sequence"/>
</dbReference>
<dbReference type="PANTHER" id="PTHR10359">
    <property type="entry name" value="A/G-SPECIFIC ADENINE GLYCOSYLASE/ENDONUCLEASE III"/>
    <property type="match status" value="1"/>
</dbReference>
<dbReference type="FunFam" id="1.10.340.30:FF:000001">
    <property type="entry name" value="Endonuclease III"/>
    <property type="match status" value="1"/>
</dbReference>
<keyword evidence="14" id="KW-0255">Endonuclease</keyword>
<evidence type="ECO:0000256" key="9">
    <source>
        <dbReference type="ARBA" id="ARBA00023204"/>
    </source>
</evidence>
<dbReference type="InterPro" id="IPR004035">
    <property type="entry name" value="Endouclease-III_FeS-bd_BS"/>
</dbReference>
<evidence type="ECO:0000256" key="6">
    <source>
        <dbReference type="ARBA" id="ARBA00023004"/>
    </source>
</evidence>
<dbReference type="GO" id="GO:0046872">
    <property type="term" value="F:metal ion binding"/>
    <property type="evidence" value="ECO:0007669"/>
    <property type="project" value="UniProtKB-KW"/>
</dbReference>
<dbReference type="GO" id="GO:0140078">
    <property type="term" value="F:class I DNA-(apurinic or apyrimidinic site) endonuclease activity"/>
    <property type="evidence" value="ECO:0007669"/>
    <property type="project" value="UniProtKB-EC"/>
</dbReference>
<evidence type="ECO:0000313" key="14">
    <source>
        <dbReference type="EMBL" id="KKQ89856.1"/>
    </source>
</evidence>
<dbReference type="SUPFAM" id="SSF48150">
    <property type="entry name" value="DNA-glycosylase"/>
    <property type="match status" value="1"/>
</dbReference>
<sequence length="210" mass="23859">MNKIKIINILKLSYPQAKCSLHFKNPWELLVATILSAQCADRRVNLVTENLFKKYLTISDYADSNLLNLEKDIKSTGFYRNKAKNIQNSAKKIMQQFSEKVPNQMNQLLELPGVARKTANVVLGNAFGKAEGIVVDTHVGRVSQRLGLTKNKDPKKIEQDLLGIIDRSNWIWFSHAVIEHGRSVCQAKKPKCLECPFKDVCPSKQVFYPE</sequence>
<evidence type="ECO:0000256" key="1">
    <source>
        <dbReference type="ARBA" id="ARBA00008343"/>
    </source>
</evidence>
<evidence type="ECO:0000259" key="13">
    <source>
        <dbReference type="SMART" id="SM00478"/>
    </source>
</evidence>
<evidence type="ECO:0000256" key="5">
    <source>
        <dbReference type="ARBA" id="ARBA00022801"/>
    </source>
</evidence>
<keyword evidence="9 12" id="KW-0234">DNA repair</keyword>
<keyword evidence="11 12" id="KW-0326">Glycosidase</keyword>
<evidence type="ECO:0000256" key="8">
    <source>
        <dbReference type="ARBA" id="ARBA00023125"/>
    </source>
</evidence>
<dbReference type="InterPro" id="IPR011257">
    <property type="entry name" value="DNA_glycosylase"/>
</dbReference>
<dbReference type="Gene3D" id="1.10.1670.10">
    <property type="entry name" value="Helix-hairpin-Helix base-excision DNA repair enzymes (C-terminal)"/>
    <property type="match status" value="1"/>
</dbReference>
<dbReference type="CDD" id="cd00056">
    <property type="entry name" value="ENDO3c"/>
    <property type="match status" value="1"/>
</dbReference>
<proteinExistence type="inferred from homology"/>
<dbReference type="AlphaFoldDB" id="A0A0G0PKM3"/>
<evidence type="ECO:0000256" key="11">
    <source>
        <dbReference type="ARBA" id="ARBA00023295"/>
    </source>
</evidence>
<dbReference type="PROSITE" id="PS01155">
    <property type="entry name" value="ENDONUCLEASE_III_2"/>
    <property type="match status" value="1"/>
</dbReference>
<dbReference type="GO" id="GO:0051539">
    <property type="term" value="F:4 iron, 4 sulfur cluster binding"/>
    <property type="evidence" value="ECO:0007669"/>
    <property type="project" value="UniProtKB-UniRule"/>
</dbReference>
<evidence type="ECO:0000313" key="15">
    <source>
        <dbReference type="Proteomes" id="UP000033934"/>
    </source>
</evidence>
<feature type="binding site" evidence="12">
    <location>
        <position position="192"/>
    </location>
    <ligand>
        <name>[4Fe-4S] cluster</name>
        <dbReference type="ChEBI" id="CHEBI:49883"/>
    </ligand>
</feature>
<feature type="domain" description="HhH-GPD" evidence="13">
    <location>
        <begin position="35"/>
        <end position="183"/>
    </location>
</feature>
<comment type="similarity">
    <text evidence="1 12">Belongs to the Nth/MutY family.</text>
</comment>
<dbReference type="SMART" id="SM00478">
    <property type="entry name" value="ENDO3c"/>
    <property type="match status" value="1"/>
</dbReference>
<name>A0A0G0PKM3_9BACT</name>
<keyword evidence="2 12" id="KW-0004">4Fe-4S</keyword>
<protein>
    <recommendedName>
        <fullName evidence="12">Endonuclease III</fullName>
        <ecNumber evidence="12">4.2.99.18</ecNumber>
    </recommendedName>
    <alternativeName>
        <fullName evidence="12">DNA-(apurinic or apyrimidinic site) lyase</fullName>
    </alternativeName>
</protein>
<reference evidence="14 15" key="1">
    <citation type="journal article" date="2015" name="Nature">
        <title>rRNA introns, odd ribosomes, and small enigmatic genomes across a large radiation of phyla.</title>
        <authorList>
            <person name="Brown C.T."/>
            <person name="Hug L.A."/>
            <person name="Thomas B.C."/>
            <person name="Sharon I."/>
            <person name="Castelle C.J."/>
            <person name="Singh A."/>
            <person name="Wilkins M.J."/>
            <person name="Williams K.H."/>
            <person name="Banfield J.F."/>
        </authorList>
    </citation>
    <scope>NUCLEOTIDE SEQUENCE [LARGE SCALE GENOMIC DNA]</scope>
</reference>
<dbReference type="SMART" id="SM00525">
    <property type="entry name" value="FES"/>
    <property type="match status" value="1"/>
</dbReference>
<organism evidence="14 15">
    <name type="scientific">Berkelbacteria bacterium GW2011_GWA2_38_9</name>
    <dbReference type="NCBI Taxonomy" id="1618334"/>
    <lineage>
        <taxon>Bacteria</taxon>
        <taxon>Candidatus Berkelbacteria</taxon>
    </lineage>
</organism>
<dbReference type="InterPro" id="IPR003651">
    <property type="entry name" value="Endonuclease3_FeS-loop_motif"/>
</dbReference>
<evidence type="ECO:0000256" key="3">
    <source>
        <dbReference type="ARBA" id="ARBA00022723"/>
    </source>
</evidence>
<evidence type="ECO:0000256" key="10">
    <source>
        <dbReference type="ARBA" id="ARBA00023239"/>
    </source>
</evidence>
<evidence type="ECO:0000256" key="4">
    <source>
        <dbReference type="ARBA" id="ARBA00022763"/>
    </source>
</evidence>
<keyword evidence="4 12" id="KW-0227">DNA damage</keyword>
<dbReference type="InterPro" id="IPR005759">
    <property type="entry name" value="Nth"/>
</dbReference>
<feature type="binding site" evidence="12">
    <location>
        <position position="185"/>
    </location>
    <ligand>
        <name>[4Fe-4S] cluster</name>
        <dbReference type="ChEBI" id="CHEBI:49883"/>
    </ligand>
</feature>
<dbReference type="HAMAP" id="MF_00942">
    <property type="entry name" value="Nth"/>
    <property type="match status" value="1"/>
</dbReference>
<keyword evidence="8 12" id="KW-0238">DNA-binding</keyword>
<dbReference type="GO" id="GO:0006285">
    <property type="term" value="P:base-excision repair, AP site formation"/>
    <property type="evidence" value="ECO:0007669"/>
    <property type="project" value="TreeGrafter"/>
</dbReference>
<dbReference type="Pfam" id="PF00730">
    <property type="entry name" value="HhH-GPD"/>
    <property type="match status" value="1"/>
</dbReference>
<dbReference type="GO" id="GO:0019104">
    <property type="term" value="F:DNA N-glycosylase activity"/>
    <property type="evidence" value="ECO:0007669"/>
    <property type="project" value="UniProtKB-UniRule"/>
</dbReference>
<comment type="caution">
    <text evidence="14">The sequence shown here is derived from an EMBL/GenBank/DDBJ whole genome shotgun (WGS) entry which is preliminary data.</text>
</comment>
<keyword evidence="3 12" id="KW-0479">Metal-binding</keyword>
<dbReference type="InterPro" id="IPR004036">
    <property type="entry name" value="Endonuclease-III-like_CS2"/>
</dbReference>
<dbReference type="PIRSF" id="PIRSF001435">
    <property type="entry name" value="Nth"/>
    <property type="match status" value="1"/>
</dbReference>
<dbReference type="Gene3D" id="1.10.340.30">
    <property type="entry name" value="Hypothetical protein, domain 2"/>
    <property type="match status" value="1"/>
</dbReference>
<keyword evidence="7 12" id="KW-0411">Iron-sulfur</keyword>
<evidence type="ECO:0000256" key="7">
    <source>
        <dbReference type="ARBA" id="ARBA00023014"/>
    </source>
</evidence>
<evidence type="ECO:0000256" key="12">
    <source>
        <dbReference type="HAMAP-Rule" id="MF_00942"/>
    </source>
</evidence>
<accession>A0A0G0PKM3</accession>